<dbReference type="EMBL" id="PNBA02000008">
    <property type="protein sequence ID" value="KAG6415574.1"/>
    <property type="molecule type" value="Genomic_DNA"/>
</dbReference>
<protein>
    <submittedName>
        <fullName evidence="2">Uncharacterized protein</fullName>
    </submittedName>
</protein>
<proteinExistence type="predicted"/>
<keyword evidence="3" id="KW-1185">Reference proteome</keyword>
<dbReference type="PANTHER" id="PTHR35123:SF2">
    <property type="entry name" value="UBIQUITIN CARBOXYL-TERMINAL HYDROLASE-LIKE PROTEIN"/>
    <property type="match status" value="1"/>
</dbReference>
<evidence type="ECO:0000313" key="3">
    <source>
        <dbReference type="Proteomes" id="UP000298416"/>
    </source>
</evidence>
<gene>
    <name evidence="2" type="ORF">SASPL_122987</name>
</gene>
<dbReference type="PANTHER" id="PTHR35123">
    <property type="entry name" value="OS07G0633900 PROTEIN-RELATED"/>
    <property type="match status" value="1"/>
</dbReference>
<evidence type="ECO:0000256" key="1">
    <source>
        <dbReference type="SAM" id="MobiDB-lite"/>
    </source>
</evidence>
<dbReference type="AlphaFoldDB" id="A0A8X8ZTJ2"/>
<organism evidence="2">
    <name type="scientific">Salvia splendens</name>
    <name type="common">Scarlet sage</name>
    <dbReference type="NCBI Taxonomy" id="180675"/>
    <lineage>
        <taxon>Eukaryota</taxon>
        <taxon>Viridiplantae</taxon>
        <taxon>Streptophyta</taxon>
        <taxon>Embryophyta</taxon>
        <taxon>Tracheophyta</taxon>
        <taxon>Spermatophyta</taxon>
        <taxon>Magnoliopsida</taxon>
        <taxon>eudicotyledons</taxon>
        <taxon>Gunneridae</taxon>
        <taxon>Pentapetalae</taxon>
        <taxon>asterids</taxon>
        <taxon>lamiids</taxon>
        <taxon>Lamiales</taxon>
        <taxon>Lamiaceae</taxon>
        <taxon>Nepetoideae</taxon>
        <taxon>Mentheae</taxon>
        <taxon>Salviinae</taxon>
        <taxon>Salvia</taxon>
        <taxon>Salvia subgen. Calosphace</taxon>
        <taxon>core Calosphace</taxon>
    </lineage>
</organism>
<name>A0A8X8ZTJ2_SALSN</name>
<dbReference type="Proteomes" id="UP000298416">
    <property type="component" value="Unassembled WGS sequence"/>
</dbReference>
<comment type="caution">
    <text evidence="2">The sequence shown here is derived from an EMBL/GenBank/DDBJ whole genome shotgun (WGS) entry which is preliminary data.</text>
</comment>
<reference evidence="2" key="1">
    <citation type="submission" date="2018-01" db="EMBL/GenBank/DDBJ databases">
        <authorList>
            <person name="Mao J.F."/>
        </authorList>
    </citation>
    <scope>NUCLEOTIDE SEQUENCE</scope>
    <source>
        <strain evidence="2">Huo1</strain>
        <tissue evidence="2">Leaf</tissue>
    </source>
</reference>
<reference evidence="2" key="2">
    <citation type="submission" date="2020-08" db="EMBL/GenBank/DDBJ databases">
        <title>Plant Genome Project.</title>
        <authorList>
            <person name="Zhang R.-G."/>
        </authorList>
    </citation>
    <scope>NUCLEOTIDE SEQUENCE</scope>
    <source>
        <strain evidence="2">Huo1</strain>
        <tissue evidence="2">Leaf</tissue>
    </source>
</reference>
<evidence type="ECO:0000313" key="2">
    <source>
        <dbReference type="EMBL" id="KAG6415574.1"/>
    </source>
</evidence>
<accession>A0A8X8ZTJ2</accession>
<feature type="region of interest" description="Disordered" evidence="1">
    <location>
        <begin position="1"/>
        <end position="22"/>
    </location>
</feature>
<sequence>MRISTNATPSGDPVSKDPSLIPPFHVGAVDGIRLAGGENGGDEGSGVEGEELNELNSFTRTESYAAATCWRHVVVVILLITEAILMSDRDRAEGDEGGGINGGDEEDREWKCKRCGSKGKRPAFFRLRKSRKLLQQKRKQSGVYVNSRSWGRSGGWCCLCLRQPKTLDSSGESPSSDPNSSEFSFDELRALIEKNDFYSEDCNPHFDA</sequence>